<evidence type="ECO:0008006" key="3">
    <source>
        <dbReference type="Google" id="ProtNLM"/>
    </source>
</evidence>
<dbReference type="Proteomes" id="UP001174677">
    <property type="component" value="Chromosome 17"/>
</dbReference>
<keyword evidence="2" id="KW-1185">Reference proteome</keyword>
<sequence length="168" mass="20082">MQQPQNLPKKRLLIFHKVSNLLRISILVSKMRKPAIPKLIFLKKTRKFKRFMLLKQNNSYGFLKDYEFSPSSNPLIRRYKKKFKNGSYKDNIYSMFFLCRRLGGMKAEEGEVVDFALPLQTLPAATIPEEYLQPLDLGYDQEESVDQRAERFIERFYQEMRMQRQESI</sequence>
<proteinExistence type="predicted"/>
<dbReference type="EMBL" id="JARPOI010000017">
    <property type="protein sequence ID" value="KAJ9140759.1"/>
    <property type="molecule type" value="Genomic_DNA"/>
</dbReference>
<dbReference type="Pfam" id="PF05553">
    <property type="entry name" value="DUF761"/>
    <property type="match status" value="1"/>
</dbReference>
<gene>
    <name evidence="1" type="ORF">P3X46_031367</name>
</gene>
<name>A0ABQ9KK43_HEVBR</name>
<organism evidence="1 2">
    <name type="scientific">Hevea brasiliensis</name>
    <name type="common">Para rubber tree</name>
    <name type="synonym">Siphonia brasiliensis</name>
    <dbReference type="NCBI Taxonomy" id="3981"/>
    <lineage>
        <taxon>Eukaryota</taxon>
        <taxon>Viridiplantae</taxon>
        <taxon>Streptophyta</taxon>
        <taxon>Embryophyta</taxon>
        <taxon>Tracheophyta</taxon>
        <taxon>Spermatophyta</taxon>
        <taxon>Magnoliopsida</taxon>
        <taxon>eudicotyledons</taxon>
        <taxon>Gunneridae</taxon>
        <taxon>Pentapetalae</taxon>
        <taxon>rosids</taxon>
        <taxon>fabids</taxon>
        <taxon>Malpighiales</taxon>
        <taxon>Euphorbiaceae</taxon>
        <taxon>Crotonoideae</taxon>
        <taxon>Micrandreae</taxon>
        <taxon>Hevea</taxon>
    </lineage>
</organism>
<comment type="caution">
    <text evidence="1">The sequence shown here is derived from an EMBL/GenBank/DDBJ whole genome shotgun (WGS) entry which is preliminary data.</text>
</comment>
<dbReference type="PANTHER" id="PTHR33265">
    <property type="entry name" value="AVR9/CF-9 RAPIDLY ELICITED PROTEIN-RELATED"/>
    <property type="match status" value="1"/>
</dbReference>
<accession>A0ABQ9KK43</accession>
<dbReference type="PANTHER" id="PTHR33265:SF10">
    <property type="entry name" value="OS01G0133200 PROTEIN"/>
    <property type="match status" value="1"/>
</dbReference>
<evidence type="ECO:0000313" key="2">
    <source>
        <dbReference type="Proteomes" id="UP001174677"/>
    </source>
</evidence>
<dbReference type="InterPro" id="IPR008480">
    <property type="entry name" value="DUF761_pln"/>
</dbReference>
<reference evidence="1" key="1">
    <citation type="journal article" date="2023" name="Plant Biotechnol. J.">
        <title>Chromosome-level wild Hevea brasiliensis genome provides new tools for genomic-assisted breeding and valuable loci to elevate rubber yield.</title>
        <authorList>
            <person name="Cheng H."/>
            <person name="Song X."/>
            <person name="Hu Y."/>
            <person name="Wu T."/>
            <person name="Yang Q."/>
            <person name="An Z."/>
            <person name="Feng S."/>
            <person name="Deng Z."/>
            <person name="Wu W."/>
            <person name="Zeng X."/>
            <person name="Tu M."/>
            <person name="Wang X."/>
            <person name="Huang H."/>
        </authorList>
    </citation>
    <scope>NUCLEOTIDE SEQUENCE</scope>
    <source>
        <strain evidence="1">MT/VB/25A 57/8</strain>
    </source>
</reference>
<evidence type="ECO:0000313" key="1">
    <source>
        <dbReference type="EMBL" id="KAJ9140759.1"/>
    </source>
</evidence>
<protein>
    <recommendedName>
        <fullName evidence="3">Cotton fiber protein</fullName>
    </recommendedName>
</protein>